<evidence type="ECO:0000313" key="1">
    <source>
        <dbReference type="EMBL" id="PCG71217.1"/>
    </source>
</evidence>
<organism evidence="1">
    <name type="scientific">Heliothis virescens</name>
    <name type="common">Tobacco budworm moth</name>
    <dbReference type="NCBI Taxonomy" id="7102"/>
    <lineage>
        <taxon>Eukaryota</taxon>
        <taxon>Metazoa</taxon>
        <taxon>Ecdysozoa</taxon>
        <taxon>Arthropoda</taxon>
        <taxon>Hexapoda</taxon>
        <taxon>Insecta</taxon>
        <taxon>Pterygota</taxon>
        <taxon>Neoptera</taxon>
        <taxon>Endopterygota</taxon>
        <taxon>Lepidoptera</taxon>
        <taxon>Glossata</taxon>
        <taxon>Ditrysia</taxon>
        <taxon>Noctuoidea</taxon>
        <taxon>Noctuidae</taxon>
        <taxon>Heliothinae</taxon>
        <taxon>Heliothis</taxon>
    </lineage>
</organism>
<dbReference type="GO" id="GO:0004526">
    <property type="term" value="F:ribonuclease P activity"/>
    <property type="evidence" value="ECO:0007669"/>
    <property type="project" value="TreeGrafter"/>
</dbReference>
<dbReference type="EMBL" id="NWSH01001445">
    <property type="protein sequence ID" value="PCG71217.1"/>
    <property type="molecule type" value="Genomic_DNA"/>
</dbReference>
<sequence>MLCPEVWDFPPPKVMVTHRENQDLESVNKAVNMNNYYKSLVVTCPDEIQAPGFIQDLITEDTEYYKLSGCSLTEFVEPVFIESFVKTGKIYCLSVDRNCIIENCAAITPDGHIVLHIVDYIYQTLGFEGTKRPHNFYEVKIDLKTIKNYSKVRTGLEKLEQFDLYITWEPNNENICPSSIAKYFSDRAVNVSVHSLVTKSILPTVTEIPVVKDVDADEMVEWIGLLALGVDITPTDSYISSYTQPESENALKTGRISILTAKGFITPPLISNICKKLSEFVQARETENYWASISIQSDENCLWQWNPSSQAMFQAHSSSSTVFFTHNGNVLYSVGHIKYS</sequence>
<proteinExistence type="predicted"/>
<protein>
    <submittedName>
        <fullName evidence="1">Uncharacterized protein</fullName>
    </submittedName>
</protein>
<dbReference type="GO" id="GO:0000447">
    <property type="term" value="P:endonucleolytic cleavage in ITS1 to separate SSU-rRNA from 5.8S rRNA and LSU-rRNA from tricistronic rRNA transcript (SSU-rRNA, 5.8S rRNA, LSU-rRNA)"/>
    <property type="evidence" value="ECO:0007669"/>
    <property type="project" value="TreeGrafter"/>
</dbReference>
<dbReference type="AlphaFoldDB" id="A0A2A4JGM5"/>
<gene>
    <name evidence="1" type="ORF">B5V51_2119</name>
</gene>
<dbReference type="InterPro" id="IPR013893">
    <property type="entry name" value="RNase_P_Rpp40"/>
</dbReference>
<dbReference type="GO" id="GO:0001682">
    <property type="term" value="P:tRNA 5'-leader removal"/>
    <property type="evidence" value="ECO:0007669"/>
    <property type="project" value="InterPro"/>
</dbReference>
<dbReference type="GO" id="GO:0000172">
    <property type="term" value="C:ribonuclease MRP complex"/>
    <property type="evidence" value="ECO:0007669"/>
    <property type="project" value="TreeGrafter"/>
</dbReference>
<dbReference type="GO" id="GO:0000171">
    <property type="term" value="F:ribonuclease MRP activity"/>
    <property type="evidence" value="ECO:0007669"/>
    <property type="project" value="TreeGrafter"/>
</dbReference>
<comment type="caution">
    <text evidence="1">The sequence shown here is derived from an EMBL/GenBank/DDBJ whole genome shotgun (WGS) entry which is preliminary data.</text>
</comment>
<dbReference type="PANTHER" id="PTHR15396">
    <property type="entry name" value="RIBONUCLEASE P PROTEIN SUBUNIT P40"/>
    <property type="match status" value="1"/>
</dbReference>
<name>A0A2A4JGM5_HELVI</name>
<dbReference type="PANTHER" id="PTHR15396:SF1">
    <property type="entry name" value="RIBONUCLEASE P PROTEIN SUBUNIT P40"/>
    <property type="match status" value="1"/>
</dbReference>
<dbReference type="Pfam" id="PF08584">
    <property type="entry name" value="Ribonuc_P_40"/>
    <property type="match status" value="1"/>
</dbReference>
<reference evidence="1" key="1">
    <citation type="submission" date="2017-09" db="EMBL/GenBank/DDBJ databases">
        <title>Contemporary evolution of a Lepidopteran species, Heliothis virescens, in response to modern agricultural practices.</title>
        <authorList>
            <person name="Fritz M.L."/>
            <person name="Deyonke A.M."/>
            <person name="Papanicolaou A."/>
            <person name="Micinski S."/>
            <person name="Westbrook J."/>
            <person name="Gould F."/>
        </authorList>
    </citation>
    <scope>NUCLEOTIDE SEQUENCE [LARGE SCALE GENOMIC DNA]</scope>
    <source>
        <strain evidence="1">HvINT-</strain>
        <tissue evidence="1">Whole body</tissue>
    </source>
</reference>
<accession>A0A2A4JGM5</accession>
<dbReference type="STRING" id="7102.A0A2A4JGM5"/>
<dbReference type="GO" id="GO:0030681">
    <property type="term" value="C:multimeric ribonuclease P complex"/>
    <property type="evidence" value="ECO:0007669"/>
    <property type="project" value="TreeGrafter"/>
</dbReference>